<comment type="function">
    <text evidence="6">Involved in the regulation of the intracellular balance of NAD and NADP, and is a key enzyme in the biosynthesis of NADP. Catalyzes specifically the phosphorylation on 2'-hydroxyl of the adenosine moiety of NAD to yield NADP.</text>
</comment>
<keyword evidence="2 6" id="KW-0418">Kinase</keyword>
<feature type="binding site" evidence="6">
    <location>
        <begin position="188"/>
        <end position="193"/>
    </location>
    <ligand>
        <name>NAD(+)</name>
        <dbReference type="ChEBI" id="CHEBI:57540"/>
    </ligand>
</feature>
<dbReference type="GO" id="GO:0019674">
    <property type="term" value="P:NAD+ metabolic process"/>
    <property type="evidence" value="ECO:0007669"/>
    <property type="project" value="InterPro"/>
</dbReference>
<dbReference type="InterPro" id="IPR017438">
    <property type="entry name" value="ATP-NAD_kinase_N"/>
</dbReference>
<dbReference type="SUPFAM" id="SSF111331">
    <property type="entry name" value="NAD kinase/diacylglycerol kinase-like"/>
    <property type="match status" value="1"/>
</dbReference>
<evidence type="ECO:0000256" key="2">
    <source>
        <dbReference type="ARBA" id="ARBA00022777"/>
    </source>
</evidence>
<keyword evidence="4 6" id="KW-0520">NAD</keyword>
<comment type="cofactor">
    <cofactor evidence="6">
        <name>a divalent metal cation</name>
        <dbReference type="ChEBI" id="CHEBI:60240"/>
    </cofactor>
</comment>
<evidence type="ECO:0000313" key="7">
    <source>
        <dbReference type="EMBL" id="MBB4070938.1"/>
    </source>
</evidence>
<evidence type="ECO:0000256" key="1">
    <source>
        <dbReference type="ARBA" id="ARBA00022679"/>
    </source>
</evidence>
<dbReference type="GO" id="GO:0003951">
    <property type="term" value="F:NAD+ kinase activity"/>
    <property type="evidence" value="ECO:0007669"/>
    <property type="project" value="UniProtKB-UniRule"/>
</dbReference>
<dbReference type="AlphaFoldDB" id="A0A840DLH3"/>
<dbReference type="InterPro" id="IPR016064">
    <property type="entry name" value="NAD/diacylglycerol_kinase_sf"/>
</dbReference>
<accession>A0A840DLH3</accession>
<evidence type="ECO:0000313" key="8">
    <source>
        <dbReference type="Proteomes" id="UP000571183"/>
    </source>
</evidence>
<dbReference type="Gene3D" id="2.60.200.30">
    <property type="entry name" value="Probable inorganic polyphosphate/atp-NAD kinase, domain 2"/>
    <property type="match status" value="1"/>
</dbReference>
<comment type="caution">
    <text evidence="7">The sequence shown here is derived from an EMBL/GenBank/DDBJ whole genome shotgun (WGS) entry which is preliminary data.</text>
</comment>
<dbReference type="InterPro" id="IPR002504">
    <property type="entry name" value="NADK"/>
</dbReference>
<dbReference type="EC" id="2.7.1.23" evidence="6"/>
<dbReference type="PANTHER" id="PTHR20275">
    <property type="entry name" value="NAD KINASE"/>
    <property type="match status" value="1"/>
</dbReference>
<feature type="active site" description="Proton acceptor" evidence="6">
    <location>
        <position position="75"/>
    </location>
</feature>
<dbReference type="PANTHER" id="PTHR20275:SF0">
    <property type="entry name" value="NAD KINASE"/>
    <property type="match status" value="1"/>
</dbReference>
<evidence type="ECO:0000256" key="3">
    <source>
        <dbReference type="ARBA" id="ARBA00022857"/>
    </source>
</evidence>
<keyword evidence="6" id="KW-0067">ATP-binding</keyword>
<keyword evidence="3 6" id="KW-0521">NADP</keyword>
<reference evidence="7" key="1">
    <citation type="submission" date="2020-08" db="EMBL/GenBank/DDBJ databases">
        <title>Sequencing the genomes of 1000 actinobacteria strains.</title>
        <authorList>
            <person name="Klenk H.-P."/>
        </authorList>
    </citation>
    <scope>NUCLEOTIDE SEQUENCE [LARGE SCALE GENOMIC DNA]</scope>
    <source>
        <strain evidence="7">DSM 27064</strain>
    </source>
</reference>
<keyword evidence="1 6" id="KW-0808">Transferase</keyword>
<comment type="caution">
    <text evidence="6">Lacks conserved residue(s) required for the propagation of feature annotation.</text>
</comment>
<dbReference type="GO" id="GO:0005524">
    <property type="term" value="F:ATP binding"/>
    <property type="evidence" value="ECO:0007669"/>
    <property type="project" value="UniProtKB-KW"/>
</dbReference>
<dbReference type="EMBL" id="JACIFD010000002">
    <property type="protein sequence ID" value="MBB4070938.1"/>
    <property type="molecule type" value="Genomic_DNA"/>
</dbReference>
<keyword evidence="8" id="KW-1185">Reference proteome</keyword>
<comment type="catalytic activity">
    <reaction evidence="5 6">
        <text>NAD(+) + ATP = ADP + NADP(+) + H(+)</text>
        <dbReference type="Rhea" id="RHEA:18629"/>
        <dbReference type="ChEBI" id="CHEBI:15378"/>
        <dbReference type="ChEBI" id="CHEBI:30616"/>
        <dbReference type="ChEBI" id="CHEBI:57540"/>
        <dbReference type="ChEBI" id="CHEBI:58349"/>
        <dbReference type="ChEBI" id="CHEBI:456216"/>
        <dbReference type="EC" id="2.7.1.23"/>
    </reaction>
</comment>
<dbReference type="GO" id="GO:0051287">
    <property type="term" value="F:NAD binding"/>
    <property type="evidence" value="ECO:0007669"/>
    <property type="project" value="UniProtKB-ARBA"/>
</dbReference>
<dbReference type="NCBIfam" id="NF002892">
    <property type="entry name" value="PRK03372.1"/>
    <property type="match status" value="1"/>
</dbReference>
<dbReference type="HAMAP" id="MF_00361">
    <property type="entry name" value="NAD_kinase"/>
    <property type="match status" value="1"/>
</dbReference>
<dbReference type="InterPro" id="IPR017437">
    <property type="entry name" value="ATP-NAD_kinase_PpnK-typ_C"/>
</dbReference>
<proteinExistence type="inferred from homology"/>
<dbReference type="GO" id="GO:0005737">
    <property type="term" value="C:cytoplasm"/>
    <property type="evidence" value="ECO:0007669"/>
    <property type="project" value="UniProtKB-SubCell"/>
</dbReference>
<feature type="binding site" evidence="6">
    <location>
        <position position="212"/>
    </location>
    <ligand>
        <name>NAD(+)</name>
        <dbReference type="ChEBI" id="CHEBI:57540"/>
    </ligand>
</feature>
<name>A0A840DLH3_9MICO</name>
<protein>
    <recommendedName>
        <fullName evidence="6">NAD kinase</fullName>
        <ecNumber evidence="6">2.7.1.23</ecNumber>
    </recommendedName>
    <alternativeName>
        <fullName evidence="6">ATP-dependent NAD kinase</fullName>
    </alternativeName>
</protein>
<feature type="binding site" evidence="6">
    <location>
        <begin position="75"/>
        <end position="76"/>
    </location>
    <ligand>
        <name>NAD(+)</name>
        <dbReference type="ChEBI" id="CHEBI:57540"/>
    </ligand>
</feature>
<feature type="binding site" evidence="6">
    <location>
        <position position="80"/>
    </location>
    <ligand>
        <name>NAD(+)</name>
        <dbReference type="ChEBI" id="CHEBI:57540"/>
    </ligand>
</feature>
<evidence type="ECO:0000256" key="6">
    <source>
        <dbReference type="HAMAP-Rule" id="MF_00361"/>
    </source>
</evidence>
<evidence type="ECO:0000256" key="5">
    <source>
        <dbReference type="ARBA" id="ARBA00047925"/>
    </source>
</evidence>
<gene>
    <name evidence="6" type="primary">nadK</name>
    <name evidence="7" type="ORF">F5897_000222</name>
</gene>
<evidence type="ECO:0000256" key="4">
    <source>
        <dbReference type="ARBA" id="ARBA00023027"/>
    </source>
</evidence>
<dbReference type="GO" id="GO:0006741">
    <property type="term" value="P:NADP+ biosynthetic process"/>
    <property type="evidence" value="ECO:0007669"/>
    <property type="project" value="UniProtKB-UniRule"/>
</dbReference>
<organism evidence="7 8">
    <name type="scientific">Canibacter oris</name>
    <dbReference type="NCBI Taxonomy" id="1365628"/>
    <lineage>
        <taxon>Bacteria</taxon>
        <taxon>Bacillati</taxon>
        <taxon>Actinomycetota</taxon>
        <taxon>Actinomycetes</taxon>
        <taxon>Micrococcales</taxon>
        <taxon>Microbacteriaceae</taxon>
        <taxon>Canibacter</taxon>
    </lineage>
</organism>
<dbReference type="Proteomes" id="UP000571183">
    <property type="component" value="Unassembled WGS sequence"/>
</dbReference>
<comment type="similarity">
    <text evidence="6">Belongs to the NAD kinase family.</text>
</comment>
<dbReference type="Pfam" id="PF01513">
    <property type="entry name" value="NAD_kinase"/>
    <property type="match status" value="1"/>
</dbReference>
<dbReference type="Pfam" id="PF20143">
    <property type="entry name" value="NAD_kinase_C"/>
    <property type="match status" value="1"/>
</dbReference>
<dbReference type="GO" id="GO:0046872">
    <property type="term" value="F:metal ion binding"/>
    <property type="evidence" value="ECO:0007669"/>
    <property type="project" value="UniProtKB-UniRule"/>
</dbReference>
<dbReference type="Gene3D" id="3.40.50.10330">
    <property type="entry name" value="Probable inorganic polyphosphate/atp-NAD kinase, domain 1"/>
    <property type="match status" value="1"/>
</dbReference>
<feature type="binding site" evidence="6">
    <location>
        <position position="177"/>
    </location>
    <ligand>
        <name>NAD(+)</name>
        <dbReference type="ChEBI" id="CHEBI:57540"/>
    </ligand>
</feature>
<feature type="binding site" evidence="6">
    <location>
        <begin position="149"/>
        <end position="150"/>
    </location>
    <ligand>
        <name>NAD(+)</name>
        <dbReference type="ChEBI" id="CHEBI:57540"/>
    </ligand>
</feature>
<keyword evidence="6" id="KW-0963">Cytoplasm</keyword>
<comment type="subcellular location">
    <subcellularLocation>
        <location evidence="6">Cytoplasm</location>
    </subcellularLocation>
</comment>
<dbReference type="RefSeq" id="WP_343048720.1">
    <property type="nucleotide sequence ID" value="NZ_JACIFD010000002.1"/>
</dbReference>
<keyword evidence="6" id="KW-0547">Nucleotide-binding</keyword>
<sequence>MGPKHILVVSHTARTEAIKATQLTVATCDAAGVTVVMAAADQKAFAAYLPANSVKTLGKDIALAQIDIALVLGGDGTILRAAELVHGSECAIVGVNLGHVGFLAELEHQELTAALTQVLAGNFVVEERSTLAVQVFDGDKLVTETFAVNEATVEKTNRMIEVALGVDGRPLTGFGCDGVVIATATGSTAYAFSAGGPVLWPGVAATLVVPLAAHALFNRPLVLGPQQVVETRLVTANSSDAALWCDGRRKFTVQPGQRVVVQQSAEKLRLARLHEGIFTDRLVNKFNLPVTGWREAMRHDR</sequence>